<gene>
    <name evidence="2" type="ORF">DES52_106199</name>
</gene>
<dbReference type="PANTHER" id="PTHR43149">
    <property type="entry name" value="ENOYL-COA HYDRATASE"/>
    <property type="match status" value="1"/>
</dbReference>
<dbReference type="CDD" id="cd06558">
    <property type="entry name" value="crotonase-like"/>
    <property type="match status" value="1"/>
</dbReference>
<dbReference type="InterPro" id="IPR001753">
    <property type="entry name" value="Enoyl-CoA_hydra/iso"/>
</dbReference>
<dbReference type="Proteomes" id="UP000248326">
    <property type="component" value="Unassembled WGS sequence"/>
</dbReference>
<comment type="similarity">
    <text evidence="1">Belongs to the enoyl-CoA hydratase/isomerase family.</text>
</comment>
<proteinExistence type="inferred from homology"/>
<dbReference type="EMBL" id="QJSX01000006">
    <property type="protein sequence ID" value="PYE54233.1"/>
    <property type="molecule type" value="Genomic_DNA"/>
</dbReference>
<evidence type="ECO:0000313" key="3">
    <source>
        <dbReference type="Proteomes" id="UP000248326"/>
    </source>
</evidence>
<dbReference type="Gene3D" id="3.90.226.10">
    <property type="entry name" value="2-enoyl-CoA Hydratase, Chain A, domain 1"/>
    <property type="match status" value="1"/>
</dbReference>
<dbReference type="InterPro" id="IPR045002">
    <property type="entry name" value="Ech1-like"/>
</dbReference>
<sequence>MTYTTIAVTTGEIAHLRLASKRGSLPPEFWEELPRALQELRGSRVLVITGEGTDFSVGLDLVRTAPVLAGVLRNRTDFLDLVGVMQGAVEALAHFPAPTIAAVSGWCIGAGVELAAACDIRLSSADARFTLPEVKLGIVPDLGGLGRLPHLIGEGWARRLALTGETIDASRAERLGLVSEVFESREAALEEASRLARDMTAWPSATLQGVKFAMNARLDADVRAHYRDTGGWNAAYLDPANVKLPK</sequence>
<name>A0A318S6D4_9DEIO</name>
<comment type="caution">
    <text evidence="2">The sequence shown here is derived from an EMBL/GenBank/DDBJ whole genome shotgun (WGS) entry which is preliminary data.</text>
</comment>
<keyword evidence="3" id="KW-1185">Reference proteome</keyword>
<dbReference type="AlphaFoldDB" id="A0A318S6D4"/>
<evidence type="ECO:0000256" key="1">
    <source>
        <dbReference type="ARBA" id="ARBA00005254"/>
    </source>
</evidence>
<organism evidence="2 3">
    <name type="scientific">Deinococcus yavapaiensis KR-236</name>
    <dbReference type="NCBI Taxonomy" id="694435"/>
    <lineage>
        <taxon>Bacteria</taxon>
        <taxon>Thermotogati</taxon>
        <taxon>Deinococcota</taxon>
        <taxon>Deinococci</taxon>
        <taxon>Deinococcales</taxon>
        <taxon>Deinococcaceae</taxon>
        <taxon>Deinococcus</taxon>
    </lineage>
</organism>
<dbReference type="SUPFAM" id="SSF52096">
    <property type="entry name" value="ClpP/crotonase"/>
    <property type="match status" value="1"/>
</dbReference>
<dbReference type="OrthoDB" id="9775794at2"/>
<accession>A0A318S6D4</accession>
<protein>
    <submittedName>
        <fullName evidence="2">Enoyl-CoA hydratase</fullName>
    </submittedName>
</protein>
<dbReference type="Pfam" id="PF00378">
    <property type="entry name" value="ECH_1"/>
    <property type="match status" value="1"/>
</dbReference>
<dbReference type="PANTHER" id="PTHR43149:SF1">
    <property type="entry name" value="DELTA(3,5)-DELTA(2,4)-DIENOYL-COA ISOMERASE, MITOCHONDRIAL"/>
    <property type="match status" value="1"/>
</dbReference>
<dbReference type="InterPro" id="IPR029045">
    <property type="entry name" value="ClpP/crotonase-like_dom_sf"/>
</dbReference>
<evidence type="ECO:0000313" key="2">
    <source>
        <dbReference type="EMBL" id="PYE54233.1"/>
    </source>
</evidence>
<dbReference type="GO" id="GO:0016853">
    <property type="term" value="F:isomerase activity"/>
    <property type="evidence" value="ECO:0007669"/>
    <property type="project" value="InterPro"/>
</dbReference>
<reference evidence="2 3" key="1">
    <citation type="submission" date="2018-06" db="EMBL/GenBank/DDBJ databases">
        <title>Genomic Encyclopedia of Type Strains, Phase IV (KMG-IV): sequencing the most valuable type-strain genomes for metagenomic binning, comparative biology and taxonomic classification.</title>
        <authorList>
            <person name="Goeker M."/>
        </authorList>
    </citation>
    <scope>NUCLEOTIDE SEQUENCE [LARGE SCALE GENOMIC DNA]</scope>
    <source>
        <strain evidence="2 3">DSM 18048</strain>
    </source>
</reference>
<dbReference type="RefSeq" id="WP_110886606.1">
    <property type="nucleotide sequence ID" value="NZ_QJSX01000006.1"/>
</dbReference>